<feature type="transmembrane region" description="Helical" evidence="7">
    <location>
        <begin position="45"/>
        <end position="66"/>
    </location>
</feature>
<evidence type="ECO:0000256" key="6">
    <source>
        <dbReference type="SAM" id="MobiDB-lite"/>
    </source>
</evidence>
<feature type="transmembrane region" description="Helical" evidence="7">
    <location>
        <begin position="175"/>
        <end position="196"/>
    </location>
</feature>
<feature type="domain" description="Rhodopsin" evidence="8">
    <location>
        <begin position="28"/>
        <end position="262"/>
    </location>
</feature>
<evidence type="ECO:0000256" key="2">
    <source>
        <dbReference type="ARBA" id="ARBA00022692"/>
    </source>
</evidence>
<evidence type="ECO:0000259" key="8">
    <source>
        <dbReference type="Pfam" id="PF20684"/>
    </source>
</evidence>
<evidence type="ECO:0000256" key="3">
    <source>
        <dbReference type="ARBA" id="ARBA00022989"/>
    </source>
</evidence>
<accession>A0A1Y2MBZ7</accession>
<keyword evidence="10" id="KW-1185">Reference proteome</keyword>
<organism evidence="9 10">
    <name type="scientific">Epicoccum nigrum</name>
    <name type="common">Soil fungus</name>
    <name type="synonym">Epicoccum purpurascens</name>
    <dbReference type="NCBI Taxonomy" id="105696"/>
    <lineage>
        <taxon>Eukaryota</taxon>
        <taxon>Fungi</taxon>
        <taxon>Dikarya</taxon>
        <taxon>Ascomycota</taxon>
        <taxon>Pezizomycotina</taxon>
        <taxon>Dothideomycetes</taxon>
        <taxon>Pleosporomycetidae</taxon>
        <taxon>Pleosporales</taxon>
        <taxon>Pleosporineae</taxon>
        <taxon>Didymellaceae</taxon>
        <taxon>Epicoccum</taxon>
    </lineage>
</organism>
<dbReference type="GO" id="GO:0016020">
    <property type="term" value="C:membrane"/>
    <property type="evidence" value="ECO:0007669"/>
    <property type="project" value="UniProtKB-SubCell"/>
</dbReference>
<keyword evidence="2 7" id="KW-0812">Transmembrane</keyword>
<dbReference type="AlphaFoldDB" id="A0A1Y2MBZ7"/>
<dbReference type="STRING" id="105696.A0A1Y2MBZ7"/>
<proteinExistence type="inferred from homology"/>
<protein>
    <recommendedName>
        <fullName evidence="8">Rhodopsin domain-containing protein</fullName>
    </recommendedName>
</protein>
<dbReference type="EMBL" id="KZ107838">
    <property type="protein sequence ID" value="OSS53643.1"/>
    <property type="molecule type" value="Genomic_DNA"/>
</dbReference>
<dbReference type="PANTHER" id="PTHR33048:SF92">
    <property type="entry name" value="INTEGRAL MEMBRANE PROTEIN"/>
    <property type="match status" value="1"/>
</dbReference>
<sequence>MAHSVAPGAVIPIEATLLVLGIVTASGRLVPRFLQRQSFTVSDSFLIASICNAVALFITDVMTYRWGGMGESEVESSDALAISLKKVQFAGNYFYDTGIYLPKLAIVALYFRLFPPTMPWLRKVLYFVSGFTLASMVTTCFLDTFWCGRNVSVNWSLDEEACSTFNSKIVFRVDWAMNITTDVLICILPFPLLYQLQLNRRQIWGLIITFSLGAITIVVSVIRFATIEVIQAWTNVFVLSMAEMAVAIMVVSLPSMRSYLRRGGFFASKQTYGYSSSDQQHRTPNVRSTNNKSKHSARSHPDEEDSGSEVELNLMGKKNVIYETRRISVQFSPVDDRLESGKKD</sequence>
<evidence type="ECO:0000256" key="5">
    <source>
        <dbReference type="ARBA" id="ARBA00038359"/>
    </source>
</evidence>
<keyword evidence="3 7" id="KW-1133">Transmembrane helix</keyword>
<feature type="compositionally biased region" description="Polar residues" evidence="6">
    <location>
        <begin position="275"/>
        <end position="291"/>
    </location>
</feature>
<feature type="region of interest" description="Disordered" evidence="6">
    <location>
        <begin position="275"/>
        <end position="311"/>
    </location>
</feature>
<dbReference type="PANTHER" id="PTHR33048">
    <property type="entry name" value="PTH11-LIKE INTEGRAL MEMBRANE PROTEIN (AFU_ORTHOLOGUE AFUA_5G11245)"/>
    <property type="match status" value="1"/>
</dbReference>
<feature type="transmembrane region" description="Helical" evidence="7">
    <location>
        <begin position="203"/>
        <end position="226"/>
    </location>
</feature>
<dbReference type="InterPro" id="IPR052337">
    <property type="entry name" value="SAT4-like"/>
</dbReference>
<dbReference type="OMA" id="DTFWCGS"/>
<dbReference type="InParanoid" id="A0A1Y2MBZ7"/>
<comment type="similarity">
    <text evidence="5">Belongs to the SAT4 family.</text>
</comment>
<feature type="transmembrane region" description="Helical" evidence="7">
    <location>
        <begin position="125"/>
        <end position="146"/>
    </location>
</feature>
<dbReference type="Proteomes" id="UP000193240">
    <property type="component" value="Unassembled WGS sequence"/>
</dbReference>
<reference evidence="9 10" key="1">
    <citation type="journal article" date="2017" name="Genome Announc.">
        <title>Genome sequence of the saprophytic ascomycete Epicoccum nigrum ICMP 19927 strain isolated from New Zealand.</title>
        <authorList>
            <person name="Fokin M."/>
            <person name="Fleetwood D."/>
            <person name="Weir B.S."/>
            <person name="Villas-Boas S.G."/>
        </authorList>
    </citation>
    <scope>NUCLEOTIDE SEQUENCE [LARGE SCALE GENOMIC DNA]</scope>
    <source>
        <strain evidence="9 10">ICMP 19927</strain>
    </source>
</reference>
<comment type="subcellular location">
    <subcellularLocation>
        <location evidence="1">Membrane</location>
        <topology evidence="1">Multi-pass membrane protein</topology>
    </subcellularLocation>
</comment>
<evidence type="ECO:0000313" key="10">
    <source>
        <dbReference type="Proteomes" id="UP000193240"/>
    </source>
</evidence>
<evidence type="ECO:0000256" key="4">
    <source>
        <dbReference type="ARBA" id="ARBA00023136"/>
    </source>
</evidence>
<gene>
    <name evidence="9" type="ORF">B5807_01642</name>
</gene>
<evidence type="ECO:0000313" key="9">
    <source>
        <dbReference type="EMBL" id="OSS53643.1"/>
    </source>
</evidence>
<evidence type="ECO:0000256" key="7">
    <source>
        <dbReference type="SAM" id="Phobius"/>
    </source>
</evidence>
<feature type="transmembrane region" description="Helical" evidence="7">
    <location>
        <begin position="93"/>
        <end position="113"/>
    </location>
</feature>
<feature type="transmembrane region" description="Helical" evidence="7">
    <location>
        <begin position="6"/>
        <end position="25"/>
    </location>
</feature>
<keyword evidence="4 7" id="KW-0472">Membrane</keyword>
<evidence type="ECO:0000256" key="1">
    <source>
        <dbReference type="ARBA" id="ARBA00004141"/>
    </source>
</evidence>
<dbReference type="InterPro" id="IPR049326">
    <property type="entry name" value="Rhodopsin_dom_fungi"/>
</dbReference>
<dbReference type="Pfam" id="PF20684">
    <property type="entry name" value="Fung_rhodopsin"/>
    <property type="match status" value="1"/>
</dbReference>
<feature type="transmembrane region" description="Helical" evidence="7">
    <location>
        <begin position="232"/>
        <end position="253"/>
    </location>
</feature>
<name>A0A1Y2MBZ7_EPING</name>